<feature type="region of interest" description="Disordered" evidence="9">
    <location>
        <begin position="653"/>
        <end position="674"/>
    </location>
</feature>
<evidence type="ECO:0000256" key="5">
    <source>
        <dbReference type="ARBA" id="ARBA00022840"/>
    </source>
</evidence>
<dbReference type="PANTHER" id="PTHR11059:SF0">
    <property type="entry name" value="DNA REPAIR PROTEIN RECN"/>
    <property type="match status" value="1"/>
</dbReference>
<dbReference type="EMBL" id="HBHT01036671">
    <property type="protein sequence ID" value="CAD9989959.1"/>
    <property type="molecule type" value="Transcribed_RNA"/>
</dbReference>
<keyword evidence="6" id="KW-0234">DNA repair</keyword>
<dbReference type="GO" id="GO:0005524">
    <property type="term" value="F:ATP binding"/>
    <property type="evidence" value="ECO:0007669"/>
    <property type="project" value="UniProtKB-KW"/>
</dbReference>
<comment type="similarity">
    <text evidence="1">Belongs to the RecN family.</text>
</comment>
<dbReference type="InterPro" id="IPR027417">
    <property type="entry name" value="P-loop_NTPase"/>
</dbReference>
<dbReference type="AlphaFoldDB" id="A0A7S3DWW3"/>
<evidence type="ECO:0000256" key="8">
    <source>
        <dbReference type="SAM" id="Coils"/>
    </source>
</evidence>
<sequence length="722" mass="78937">MILQLWNPDHVQMVEQNLRALQLDPQLILGDTTTTTAASEPVTLSLKRTLSQASSTLTSHDGTTGRRTSKTTKNPNSPGVGGRLKSTCFINHHAVPLKALKAIGAPLLTLVDAPAAAQTLSRPPSRLAILDTALLQNGHGYHLLQRTRLCQNEYQQCRQARHDLERALQQHESFLPASVTAGQQDLTHLQHWIDELDVFEERVTKLVQSFGTGSELQNWDHDGEYEEEEEYGHSVLVTILNDLSQLSWMDHASDNTSPAPSLQKQQESSSSKLYHGLLDLSSHLKDLDQQMDTARQARESLVSLSSPTSAKTAVEQTRQLLMDLNRDSDLSSQATEAAEQVHSLLNELDNVLSECSQSLDDDNDQGLLSILKQERSSCPITLEELSEFVTEWNILARKHGISPHLLPSCHMSLRCELDGNLEAQTLLPQALKAEAAALQQLQESCDELSQARMLVAQQLSVDVTQRLVSSLGMRQSTFQAIVRPVKDVTRTSATVGVDEVDFYLFHNDNNSGNTATSRMKQNAKKAGQRGGKLESVASSGERARILLAIECSIPGSIRALSNGGVTLPLEQTLTDDDSREGSAVLNAPTTLPVAVIYDEIDAHVGGRASVAVAEMLTDQSKFCQVVSITHSPSVAATAGTHICVQKEESESENFTSALSDNEHATDTFSTSGSPLRARLVRGSDRLQELGRMASGDLATQEAKTFAEALIRHANQRKKQKNI</sequence>
<gene>
    <name evidence="10" type="ORF">APAL1065_LOCUS24642</name>
</gene>
<keyword evidence="3" id="KW-0547">Nucleotide-binding</keyword>
<reference evidence="10" key="1">
    <citation type="submission" date="2021-01" db="EMBL/GenBank/DDBJ databases">
        <authorList>
            <person name="Corre E."/>
            <person name="Pelletier E."/>
            <person name="Niang G."/>
            <person name="Scheremetjew M."/>
            <person name="Finn R."/>
            <person name="Kale V."/>
            <person name="Holt S."/>
            <person name="Cochrane G."/>
            <person name="Meng A."/>
            <person name="Brown T."/>
            <person name="Cohen L."/>
        </authorList>
    </citation>
    <scope>NUCLEOTIDE SEQUENCE</scope>
    <source>
        <strain evidence="10">CCMP125</strain>
    </source>
</reference>
<dbReference type="SUPFAM" id="SSF52540">
    <property type="entry name" value="P-loop containing nucleoside triphosphate hydrolases"/>
    <property type="match status" value="1"/>
</dbReference>
<organism evidence="10">
    <name type="scientific">Entomoneis paludosa</name>
    <dbReference type="NCBI Taxonomy" id="265537"/>
    <lineage>
        <taxon>Eukaryota</taxon>
        <taxon>Sar</taxon>
        <taxon>Stramenopiles</taxon>
        <taxon>Ochrophyta</taxon>
        <taxon>Bacillariophyta</taxon>
        <taxon>Bacillariophyceae</taxon>
        <taxon>Bacillariophycidae</taxon>
        <taxon>Entomoneidaceae</taxon>
        <taxon>Entomoneis</taxon>
    </lineage>
</organism>
<proteinExistence type="inferred from homology"/>
<feature type="region of interest" description="Disordered" evidence="9">
    <location>
        <begin position="50"/>
        <end position="82"/>
    </location>
</feature>
<evidence type="ECO:0000256" key="1">
    <source>
        <dbReference type="ARBA" id="ARBA00009441"/>
    </source>
</evidence>
<evidence type="ECO:0000256" key="4">
    <source>
        <dbReference type="ARBA" id="ARBA00022763"/>
    </source>
</evidence>
<dbReference type="GO" id="GO:0006310">
    <property type="term" value="P:DNA recombination"/>
    <property type="evidence" value="ECO:0007669"/>
    <property type="project" value="InterPro"/>
</dbReference>
<keyword evidence="4" id="KW-0227">DNA damage</keyword>
<protein>
    <recommendedName>
        <fullName evidence="2">DNA repair protein RecN</fullName>
    </recommendedName>
    <alternativeName>
        <fullName evidence="7">Recombination protein N</fullName>
    </alternativeName>
</protein>
<evidence type="ECO:0000256" key="9">
    <source>
        <dbReference type="SAM" id="MobiDB-lite"/>
    </source>
</evidence>
<feature type="compositionally biased region" description="Polar residues" evidence="9">
    <location>
        <begin position="50"/>
        <end position="61"/>
    </location>
</feature>
<keyword evidence="8" id="KW-0175">Coiled coil</keyword>
<feature type="coiled-coil region" evidence="8">
    <location>
        <begin position="431"/>
        <end position="458"/>
    </location>
</feature>
<evidence type="ECO:0000256" key="3">
    <source>
        <dbReference type="ARBA" id="ARBA00022741"/>
    </source>
</evidence>
<accession>A0A7S3DWW3</accession>
<dbReference type="InterPro" id="IPR004604">
    <property type="entry name" value="DNA_recomb/repair_RecN"/>
</dbReference>
<feature type="coiled-coil region" evidence="8">
    <location>
        <begin position="277"/>
        <end position="304"/>
    </location>
</feature>
<evidence type="ECO:0000256" key="2">
    <source>
        <dbReference type="ARBA" id="ARBA00021315"/>
    </source>
</evidence>
<keyword evidence="5" id="KW-0067">ATP-binding</keyword>
<evidence type="ECO:0000256" key="6">
    <source>
        <dbReference type="ARBA" id="ARBA00023204"/>
    </source>
</evidence>
<evidence type="ECO:0000313" key="10">
    <source>
        <dbReference type="EMBL" id="CAD9989959.1"/>
    </source>
</evidence>
<dbReference type="PANTHER" id="PTHR11059">
    <property type="entry name" value="DNA REPAIR PROTEIN RECN"/>
    <property type="match status" value="1"/>
</dbReference>
<dbReference type="GO" id="GO:0006281">
    <property type="term" value="P:DNA repair"/>
    <property type="evidence" value="ECO:0007669"/>
    <property type="project" value="UniProtKB-KW"/>
</dbReference>
<dbReference type="Gene3D" id="3.40.50.300">
    <property type="entry name" value="P-loop containing nucleotide triphosphate hydrolases"/>
    <property type="match status" value="2"/>
</dbReference>
<name>A0A7S3DWW3_9STRA</name>
<evidence type="ECO:0000256" key="7">
    <source>
        <dbReference type="ARBA" id="ARBA00033408"/>
    </source>
</evidence>